<organism evidence="2 3">
    <name type="scientific">Eiseniibacteriota bacterium</name>
    <dbReference type="NCBI Taxonomy" id="2212470"/>
    <lineage>
        <taxon>Bacteria</taxon>
        <taxon>Candidatus Eiseniibacteriota</taxon>
    </lineage>
</organism>
<dbReference type="InterPro" id="IPR001296">
    <property type="entry name" value="Glyco_trans_1"/>
</dbReference>
<dbReference type="PANTHER" id="PTHR45947:SF3">
    <property type="entry name" value="SULFOQUINOVOSYL TRANSFERASE SQD2"/>
    <property type="match status" value="1"/>
</dbReference>
<dbReference type="InterPro" id="IPR050194">
    <property type="entry name" value="Glycosyltransferase_grp1"/>
</dbReference>
<evidence type="ECO:0000259" key="1">
    <source>
        <dbReference type="Pfam" id="PF00534"/>
    </source>
</evidence>
<dbReference type="Gene3D" id="3.40.50.2000">
    <property type="entry name" value="Glycogen Phosphorylase B"/>
    <property type="match status" value="1"/>
</dbReference>
<protein>
    <submittedName>
        <fullName evidence="2">Glycosyltransferase family 4 protein</fullName>
    </submittedName>
</protein>
<keyword evidence="2" id="KW-0808">Transferase</keyword>
<feature type="non-terminal residue" evidence="2">
    <location>
        <position position="1"/>
    </location>
</feature>
<evidence type="ECO:0000313" key="3">
    <source>
        <dbReference type="Proteomes" id="UP000319829"/>
    </source>
</evidence>
<accession>A0A538ST90</accession>
<dbReference type="Proteomes" id="UP000319829">
    <property type="component" value="Unassembled WGS sequence"/>
</dbReference>
<dbReference type="PANTHER" id="PTHR45947">
    <property type="entry name" value="SULFOQUINOVOSYL TRANSFERASE SQD2"/>
    <property type="match status" value="1"/>
</dbReference>
<comment type="caution">
    <text evidence="2">The sequence shown here is derived from an EMBL/GenBank/DDBJ whole genome shotgun (WGS) entry which is preliminary data.</text>
</comment>
<feature type="domain" description="Glycosyl transferase family 1" evidence="1">
    <location>
        <begin position="10"/>
        <end position="108"/>
    </location>
</feature>
<dbReference type="SUPFAM" id="SSF53756">
    <property type="entry name" value="UDP-Glycosyltransferase/glycogen phosphorylase"/>
    <property type="match status" value="1"/>
</dbReference>
<dbReference type="Pfam" id="PF00534">
    <property type="entry name" value="Glycos_transf_1"/>
    <property type="match status" value="1"/>
</dbReference>
<dbReference type="AlphaFoldDB" id="A0A538ST90"/>
<proteinExistence type="predicted"/>
<dbReference type="EMBL" id="VBOU01000063">
    <property type="protein sequence ID" value="TMQ54595.1"/>
    <property type="molecule type" value="Genomic_DNA"/>
</dbReference>
<evidence type="ECO:0000313" key="2">
    <source>
        <dbReference type="EMBL" id="TMQ54595.1"/>
    </source>
</evidence>
<gene>
    <name evidence="2" type="ORF">E6K74_05580</name>
</gene>
<reference evidence="2 3" key="1">
    <citation type="journal article" date="2019" name="Nat. Microbiol.">
        <title>Mediterranean grassland soil C-N compound turnover is dependent on rainfall and depth, and is mediated by genomically divergent microorganisms.</title>
        <authorList>
            <person name="Diamond S."/>
            <person name="Andeer P.F."/>
            <person name="Li Z."/>
            <person name="Crits-Christoph A."/>
            <person name="Burstein D."/>
            <person name="Anantharaman K."/>
            <person name="Lane K.R."/>
            <person name="Thomas B.C."/>
            <person name="Pan C."/>
            <person name="Northen T.R."/>
            <person name="Banfield J.F."/>
        </authorList>
    </citation>
    <scope>NUCLEOTIDE SEQUENCE [LARGE SCALE GENOMIC DNA]</scope>
    <source>
        <strain evidence="2">WS_4</strain>
    </source>
</reference>
<dbReference type="GO" id="GO:0016757">
    <property type="term" value="F:glycosyltransferase activity"/>
    <property type="evidence" value="ECO:0007669"/>
    <property type="project" value="InterPro"/>
</dbReference>
<name>A0A538ST90_UNCEI</name>
<sequence length="136" mass="14701">PDRQRLQLAAAGANVTFLGTVREDSLLDLYAGCKALLHPQEEDYGLAPLESMASGRPVVAYAMGGANETVVDGVTGIFFAEQSVDSLIGAVETLEARSFDSERIRAHASKFAIAPFCDRVESFLEECLASFRAERE</sequence>